<gene>
    <name evidence="2" type="ORF">RUM44_013338</name>
</gene>
<comment type="caution">
    <text evidence="2">The sequence shown here is derived from an EMBL/GenBank/DDBJ whole genome shotgun (WGS) entry which is preliminary data.</text>
</comment>
<feature type="region of interest" description="Disordered" evidence="1">
    <location>
        <begin position="1"/>
        <end position="23"/>
    </location>
</feature>
<accession>A0ABR1BDW6</accession>
<keyword evidence="3" id="KW-1185">Reference proteome</keyword>
<evidence type="ECO:0000313" key="3">
    <source>
        <dbReference type="Proteomes" id="UP001359485"/>
    </source>
</evidence>
<feature type="compositionally biased region" description="Polar residues" evidence="1">
    <location>
        <begin position="1"/>
        <end position="15"/>
    </location>
</feature>
<dbReference type="EMBL" id="JAWJWF010000001">
    <property type="protein sequence ID" value="KAK6641623.1"/>
    <property type="molecule type" value="Genomic_DNA"/>
</dbReference>
<evidence type="ECO:0000256" key="1">
    <source>
        <dbReference type="SAM" id="MobiDB-lite"/>
    </source>
</evidence>
<dbReference type="Proteomes" id="UP001359485">
    <property type="component" value="Unassembled WGS sequence"/>
</dbReference>
<evidence type="ECO:0000313" key="2">
    <source>
        <dbReference type="EMBL" id="KAK6641623.1"/>
    </source>
</evidence>
<sequence length="71" mass="8323">MGTRSLLSGQPQSKTTPDRRMGFGHLEVKKEFRIKKEVQDEEIKIKRPNEKLCSREADDREFKDTINLCKT</sequence>
<reference evidence="2 3" key="1">
    <citation type="submission" date="2023-09" db="EMBL/GenBank/DDBJ databases">
        <title>Genomes of two closely related lineages of the louse Polyplax serrata with different host specificities.</title>
        <authorList>
            <person name="Martinu J."/>
            <person name="Tarabai H."/>
            <person name="Stefka J."/>
            <person name="Hypsa V."/>
        </authorList>
    </citation>
    <scope>NUCLEOTIDE SEQUENCE [LARGE SCALE GENOMIC DNA]</scope>
    <source>
        <strain evidence="2">98ZLc_SE</strain>
    </source>
</reference>
<organism evidence="2 3">
    <name type="scientific">Polyplax serrata</name>
    <name type="common">Common mouse louse</name>
    <dbReference type="NCBI Taxonomy" id="468196"/>
    <lineage>
        <taxon>Eukaryota</taxon>
        <taxon>Metazoa</taxon>
        <taxon>Ecdysozoa</taxon>
        <taxon>Arthropoda</taxon>
        <taxon>Hexapoda</taxon>
        <taxon>Insecta</taxon>
        <taxon>Pterygota</taxon>
        <taxon>Neoptera</taxon>
        <taxon>Paraneoptera</taxon>
        <taxon>Psocodea</taxon>
        <taxon>Troctomorpha</taxon>
        <taxon>Phthiraptera</taxon>
        <taxon>Anoplura</taxon>
        <taxon>Polyplacidae</taxon>
        <taxon>Polyplax</taxon>
    </lineage>
</organism>
<name>A0ABR1BDW6_POLSC</name>
<protein>
    <submittedName>
        <fullName evidence="2">Uncharacterized protein</fullName>
    </submittedName>
</protein>
<proteinExistence type="predicted"/>